<accession>A0ABN2FNG1</accession>
<dbReference type="Pfam" id="PF03704">
    <property type="entry name" value="BTAD"/>
    <property type="match status" value="1"/>
</dbReference>
<comment type="caution">
    <text evidence="3">The sequence shown here is derived from an EMBL/GenBank/DDBJ whole genome shotgun (WGS) entry which is preliminary data.</text>
</comment>
<dbReference type="PROSITE" id="PS50005">
    <property type="entry name" value="TPR"/>
    <property type="match status" value="1"/>
</dbReference>
<dbReference type="SUPFAM" id="SSF48452">
    <property type="entry name" value="TPR-like"/>
    <property type="match status" value="3"/>
</dbReference>
<dbReference type="PANTHER" id="PTHR35807:SF2">
    <property type="entry name" value="TRANSCRIPTIONAL ACTIVATOR DOMAIN"/>
    <property type="match status" value="1"/>
</dbReference>
<keyword evidence="4" id="KW-1185">Reference proteome</keyword>
<sequence>MASSLQAASTVTAGPRTRGGRTLSSVWVDRPALVRRLAGVTDQRLTILIADAGYGKTSLLTSWASQVPHCWYTLGRHDAALSTLVRNLSEQLLTPVPDAELPIDEVALALLGPLSRQPDDLVLILDDLHELPEGSASGQLVEALCRYAPANLHIVLSSRRQPPFSIERLRGRGQLLELDGHALAFTAAETHALLSTAIGDAAADDLAEKLHENTGGWPAATVLAARWLLDFPPDGYADELSRLGHPGGPLFGYVADEVAGNQPADIQDLLRWVSPLRWFTADLCAFAGLPADGDQLNRLARAGALLWRRPDGTFTVSPLARDAIRATAPLPANDWAQLHRQAATWFLRHEDTQEALRCVRAIGDPPTTAAFICENASELLRAGAATVVLEAFGQLPPWARTADTERVEGQAKFCLGDWSGALRCFYRGVEIAGAVEPRFGWRLAALYHFLGEPNRALAICEQVTAVGNGGPASADEALVLAWTAYSHWVRNEHPASRDLAARALRVAQAAGDNSALAAAYSVMGLLNGIDTDAHHEAAVEAAALSRNTMHIIFAHTNYARTLIIRGDVRAGLTQLDVAVTAAERSGDRNMVLFTHCHRGTAKLALGRLDEAAADFQAARAGYQRGGPGTSARPLVGLGEVYREHGDLALAAAAYQEAADISAESGDQEMHGVALTGLAKVRLADDPEAAAVLAEQAVASSEGSERVRAQIAAGWVALARGDRQRLSEAVAAATAGVGIGADRGGLARLLELRAAALTDQPAEQLRLLHQAADIWAATGQLIGAARVGVAVARLTEAPAPVLEAATAALRQYGVHPAAEVAAGLLRFVPIPAPNSLEVRTLGGFGLLRDGQLVGAEEWRSKKARDLFKLLVARRGRPTPRELLMDILWPDEDPTKCANRLSVALSTIRTVLDPGRAFPPDHFVGTDKYAIELRNLAVDVEVFLAIAAKAQMEYERGSADAPRALALAEATYSGDFLEEDPYQDWAVPLREEAKARYLELVRLLASIASKAGEYDRAARYRLRALERDTFDEEAHLGLIGALVAAGRHGEAKRRYQIYREQMAEIGIDPAPFPQRSQRRPSPAGR</sequence>
<dbReference type="PANTHER" id="PTHR35807">
    <property type="entry name" value="TRANSCRIPTIONAL REGULATOR REDD-RELATED"/>
    <property type="match status" value="1"/>
</dbReference>
<keyword evidence="1" id="KW-0802">TPR repeat</keyword>
<dbReference type="Proteomes" id="UP001500618">
    <property type="component" value="Unassembled WGS sequence"/>
</dbReference>
<feature type="repeat" description="TPR" evidence="1">
    <location>
        <begin position="631"/>
        <end position="664"/>
    </location>
</feature>
<dbReference type="Gene3D" id="1.25.40.10">
    <property type="entry name" value="Tetratricopeptide repeat domain"/>
    <property type="match status" value="2"/>
</dbReference>
<evidence type="ECO:0000256" key="1">
    <source>
        <dbReference type="PROSITE-ProRule" id="PRU00339"/>
    </source>
</evidence>
<dbReference type="InterPro" id="IPR051677">
    <property type="entry name" value="AfsR-DnrI-RedD_regulator"/>
</dbReference>
<organism evidence="3 4">
    <name type="scientific">Fodinicola feengrottensis</name>
    <dbReference type="NCBI Taxonomy" id="435914"/>
    <lineage>
        <taxon>Bacteria</taxon>
        <taxon>Bacillati</taxon>
        <taxon>Actinomycetota</taxon>
        <taxon>Actinomycetes</taxon>
        <taxon>Mycobacteriales</taxon>
        <taxon>Fodinicola</taxon>
    </lineage>
</organism>
<proteinExistence type="predicted"/>
<name>A0ABN2FNG1_9ACTN</name>
<dbReference type="InterPro" id="IPR011990">
    <property type="entry name" value="TPR-like_helical_dom_sf"/>
</dbReference>
<dbReference type="Gene3D" id="1.10.10.10">
    <property type="entry name" value="Winged helix-like DNA-binding domain superfamily/Winged helix DNA-binding domain"/>
    <property type="match status" value="1"/>
</dbReference>
<dbReference type="InterPro" id="IPR027417">
    <property type="entry name" value="P-loop_NTPase"/>
</dbReference>
<dbReference type="SUPFAM" id="SSF46894">
    <property type="entry name" value="C-terminal effector domain of the bipartite response regulators"/>
    <property type="match status" value="1"/>
</dbReference>
<dbReference type="InterPro" id="IPR059106">
    <property type="entry name" value="WHD_MalT"/>
</dbReference>
<evidence type="ECO:0000313" key="3">
    <source>
        <dbReference type="EMBL" id="GAA1654931.1"/>
    </source>
</evidence>
<dbReference type="EMBL" id="BAAANY010000001">
    <property type="protein sequence ID" value="GAA1654931.1"/>
    <property type="molecule type" value="Genomic_DNA"/>
</dbReference>
<evidence type="ECO:0000313" key="4">
    <source>
        <dbReference type="Proteomes" id="UP001500618"/>
    </source>
</evidence>
<feature type="domain" description="Bacterial transcriptional activator" evidence="2">
    <location>
        <begin position="936"/>
        <end position="1079"/>
    </location>
</feature>
<protein>
    <recommendedName>
        <fullName evidence="2">Bacterial transcriptional activator domain-containing protein</fullName>
    </recommendedName>
</protein>
<evidence type="ECO:0000259" key="2">
    <source>
        <dbReference type="SMART" id="SM01043"/>
    </source>
</evidence>
<dbReference type="InterPro" id="IPR005158">
    <property type="entry name" value="BTAD"/>
</dbReference>
<gene>
    <name evidence="3" type="ORF">GCM10009765_00070</name>
</gene>
<dbReference type="InterPro" id="IPR019734">
    <property type="entry name" value="TPR_rpt"/>
</dbReference>
<dbReference type="InterPro" id="IPR036388">
    <property type="entry name" value="WH-like_DNA-bd_sf"/>
</dbReference>
<dbReference type="InterPro" id="IPR016032">
    <property type="entry name" value="Sig_transdc_resp-reg_C-effctor"/>
</dbReference>
<reference evidence="3 4" key="1">
    <citation type="journal article" date="2019" name="Int. J. Syst. Evol. Microbiol.">
        <title>The Global Catalogue of Microorganisms (GCM) 10K type strain sequencing project: providing services to taxonomists for standard genome sequencing and annotation.</title>
        <authorList>
            <consortium name="The Broad Institute Genomics Platform"/>
            <consortium name="The Broad Institute Genome Sequencing Center for Infectious Disease"/>
            <person name="Wu L."/>
            <person name="Ma J."/>
        </authorList>
    </citation>
    <scope>NUCLEOTIDE SEQUENCE [LARGE SCALE GENOMIC DNA]</scope>
    <source>
        <strain evidence="3 4">JCM 14718</strain>
    </source>
</reference>
<dbReference type="Pfam" id="PF25873">
    <property type="entry name" value="WHD_MalT"/>
    <property type="match status" value="1"/>
</dbReference>
<dbReference type="SMART" id="SM00028">
    <property type="entry name" value="TPR"/>
    <property type="match status" value="4"/>
</dbReference>
<dbReference type="RefSeq" id="WP_344305976.1">
    <property type="nucleotide sequence ID" value="NZ_BAAANY010000001.1"/>
</dbReference>
<dbReference type="SMART" id="SM01043">
    <property type="entry name" value="BTAD"/>
    <property type="match status" value="1"/>
</dbReference>
<dbReference type="SUPFAM" id="SSF52540">
    <property type="entry name" value="P-loop containing nucleoside triphosphate hydrolases"/>
    <property type="match status" value="1"/>
</dbReference>
<dbReference type="Gene3D" id="3.40.50.300">
    <property type="entry name" value="P-loop containing nucleotide triphosphate hydrolases"/>
    <property type="match status" value="1"/>
</dbReference>